<comment type="catalytic activity">
    <reaction evidence="5 7">
        <text>AMP + ATP = 2 ADP</text>
        <dbReference type="Rhea" id="RHEA:12973"/>
        <dbReference type="ChEBI" id="CHEBI:30616"/>
        <dbReference type="ChEBI" id="CHEBI:456215"/>
        <dbReference type="ChEBI" id="CHEBI:456216"/>
        <dbReference type="EC" id="2.7.4.3"/>
    </reaction>
</comment>
<dbReference type="GO" id="GO:0044209">
    <property type="term" value="P:AMP salvage"/>
    <property type="evidence" value="ECO:0007669"/>
    <property type="project" value="UniProtKB-UniRule"/>
</dbReference>
<reference evidence="8 9" key="1">
    <citation type="journal article" date="2016" name="Nat. Commun.">
        <title>Thousands of microbial genomes shed light on interconnected biogeochemical processes in an aquifer system.</title>
        <authorList>
            <person name="Anantharaman K."/>
            <person name="Brown C.T."/>
            <person name="Hug L.A."/>
            <person name="Sharon I."/>
            <person name="Castelle C.J."/>
            <person name="Probst A.J."/>
            <person name="Thomas B.C."/>
            <person name="Singh A."/>
            <person name="Wilkins M.J."/>
            <person name="Karaoz U."/>
            <person name="Brodie E.L."/>
            <person name="Williams K.H."/>
            <person name="Hubbard S.S."/>
            <person name="Banfield J.F."/>
        </authorList>
    </citation>
    <scope>NUCLEOTIDE SEQUENCE [LARGE SCALE GENOMIC DNA]</scope>
</reference>
<evidence type="ECO:0000256" key="1">
    <source>
        <dbReference type="ARBA" id="ARBA00022679"/>
    </source>
</evidence>
<dbReference type="InterPro" id="IPR033690">
    <property type="entry name" value="Adenylat_kinase_CS"/>
</dbReference>
<dbReference type="GO" id="GO:0005524">
    <property type="term" value="F:ATP binding"/>
    <property type="evidence" value="ECO:0007669"/>
    <property type="project" value="UniProtKB-UniRule"/>
</dbReference>
<dbReference type="PANTHER" id="PTHR23359">
    <property type="entry name" value="NUCLEOTIDE KINASE"/>
    <property type="match status" value="1"/>
</dbReference>
<evidence type="ECO:0000256" key="6">
    <source>
        <dbReference type="RuleBase" id="RU003330"/>
    </source>
</evidence>
<protein>
    <recommendedName>
        <fullName evidence="5 7">Adenylate kinase</fullName>
        <shortName evidence="5">AK</shortName>
        <ecNumber evidence="5 7">2.7.4.3</ecNumber>
    </recommendedName>
    <alternativeName>
        <fullName evidence="5">ATP-AMP transphosphorylase</fullName>
    </alternativeName>
    <alternativeName>
        <fullName evidence="5">ATP:AMP phosphotransferase</fullName>
    </alternativeName>
    <alternativeName>
        <fullName evidence="5">Adenylate monophosphate kinase</fullName>
    </alternativeName>
</protein>
<sequence length="180" mass="20619">MKLLFLGSQGSGKSTQAKLLAGKLDLPYIEMGQLFRDKSKSQSQGGADIKRALDVGNLVPDHLATKTLHERLLQPDCKRGYVLDGYPRNYAQLEGLDQDIDRVFYIKVSDQEAIRRLLARARTDDNLKVLTRRLEIYHKETEPLLGYFRERGILEEIDGERPVEMIAKEISQKIANENYR</sequence>
<dbReference type="GO" id="GO:0005737">
    <property type="term" value="C:cytoplasm"/>
    <property type="evidence" value="ECO:0007669"/>
    <property type="project" value="UniProtKB-SubCell"/>
</dbReference>
<feature type="binding site" evidence="5">
    <location>
        <position position="120"/>
    </location>
    <ligand>
        <name>ATP</name>
        <dbReference type="ChEBI" id="CHEBI:30616"/>
    </ligand>
</feature>
<dbReference type="UniPathway" id="UPA00588">
    <property type="reaction ID" value="UER00649"/>
</dbReference>
<dbReference type="PROSITE" id="PS00113">
    <property type="entry name" value="ADENYLATE_KINASE"/>
    <property type="match status" value="1"/>
</dbReference>
<dbReference type="HAMAP" id="MF_00235">
    <property type="entry name" value="Adenylate_kinase_Adk"/>
    <property type="match status" value="1"/>
</dbReference>
<dbReference type="EMBL" id="MFAY01000003">
    <property type="protein sequence ID" value="OGD89612.1"/>
    <property type="molecule type" value="Genomic_DNA"/>
</dbReference>
<dbReference type="PRINTS" id="PR00094">
    <property type="entry name" value="ADENYLTKNASE"/>
</dbReference>
<dbReference type="Gene3D" id="3.40.50.300">
    <property type="entry name" value="P-loop containing nucleotide triphosphate hydrolases"/>
    <property type="match status" value="1"/>
</dbReference>
<dbReference type="AlphaFoldDB" id="A0A1F5GCK1"/>
<comment type="caution">
    <text evidence="8">The sequence shown here is derived from an EMBL/GenBank/DDBJ whole genome shotgun (WGS) entry which is preliminary data.</text>
</comment>
<organism evidence="8 9">
    <name type="scientific">Candidatus Curtissbacteria bacterium RIFCSPHIGHO2_01_FULL_40_12</name>
    <dbReference type="NCBI Taxonomy" id="1797710"/>
    <lineage>
        <taxon>Bacteria</taxon>
        <taxon>Candidatus Curtissiibacteriota</taxon>
    </lineage>
</organism>
<evidence type="ECO:0000313" key="9">
    <source>
        <dbReference type="Proteomes" id="UP000178577"/>
    </source>
</evidence>
<keyword evidence="4 5" id="KW-0418">Kinase</keyword>
<feature type="region of interest" description="NMP" evidence="5">
    <location>
        <begin position="30"/>
        <end position="59"/>
    </location>
</feature>
<dbReference type="Proteomes" id="UP000178577">
    <property type="component" value="Unassembled WGS sequence"/>
</dbReference>
<dbReference type="SUPFAM" id="SSF52540">
    <property type="entry name" value="P-loop containing nucleoside triphosphate hydrolases"/>
    <property type="match status" value="1"/>
</dbReference>
<gene>
    <name evidence="5" type="primary">adk</name>
    <name evidence="8" type="ORF">A2693_01890</name>
</gene>
<dbReference type="InterPro" id="IPR027417">
    <property type="entry name" value="P-loop_NTPase"/>
</dbReference>
<feature type="binding site" evidence="5">
    <location>
        <begin position="57"/>
        <end position="59"/>
    </location>
    <ligand>
        <name>AMP</name>
        <dbReference type="ChEBI" id="CHEBI:456215"/>
    </ligand>
</feature>
<dbReference type="EC" id="2.7.4.3" evidence="5 7"/>
<keyword evidence="1 5" id="KW-0808">Transferase</keyword>
<evidence type="ECO:0000313" key="8">
    <source>
        <dbReference type="EMBL" id="OGD89612.1"/>
    </source>
</evidence>
<comment type="subcellular location">
    <subcellularLocation>
        <location evidence="5 7">Cytoplasm</location>
    </subcellularLocation>
</comment>
<feature type="binding site" evidence="5">
    <location>
        <position position="133"/>
    </location>
    <ligand>
        <name>AMP</name>
        <dbReference type="ChEBI" id="CHEBI:456215"/>
    </ligand>
</feature>
<evidence type="ECO:0000256" key="2">
    <source>
        <dbReference type="ARBA" id="ARBA00022727"/>
    </source>
</evidence>
<comment type="subunit">
    <text evidence="5 7">Monomer.</text>
</comment>
<proteinExistence type="inferred from homology"/>
<feature type="binding site" evidence="5">
    <location>
        <position position="122"/>
    </location>
    <ligand>
        <name>AMP</name>
        <dbReference type="ChEBI" id="CHEBI:456215"/>
    </ligand>
</feature>
<keyword evidence="5" id="KW-0963">Cytoplasm</keyword>
<feature type="binding site" evidence="5">
    <location>
        <begin position="10"/>
        <end position="15"/>
    </location>
    <ligand>
        <name>ATP</name>
        <dbReference type="ChEBI" id="CHEBI:30616"/>
    </ligand>
</feature>
<keyword evidence="5 7" id="KW-0067">ATP-binding</keyword>
<dbReference type="Pfam" id="PF00406">
    <property type="entry name" value="ADK"/>
    <property type="match status" value="1"/>
</dbReference>
<comment type="function">
    <text evidence="5">Catalyzes the reversible transfer of the terminal phosphate group between ATP and AMP. Plays an important role in cellular energy homeostasis and in adenine nucleotide metabolism.</text>
</comment>
<feature type="binding site" evidence="5">
    <location>
        <position position="92"/>
    </location>
    <ligand>
        <name>AMP</name>
        <dbReference type="ChEBI" id="CHEBI:456215"/>
    </ligand>
</feature>
<keyword evidence="3 5" id="KW-0547">Nucleotide-binding</keyword>
<evidence type="ECO:0000256" key="3">
    <source>
        <dbReference type="ARBA" id="ARBA00022741"/>
    </source>
</evidence>
<dbReference type="CDD" id="cd01428">
    <property type="entry name" value="ADK"/>
    <property type="match status" value="1"/>
</dbReference>
<feature type="binding site" evidence="5">
    <location>
        <position position="161"/>
    </location>
    <ligand>
        <name>ATP</name>
        <dbReference type="ChEBI" id="CHEBI:30616"/>
    </ligand>
</feature>
<dbReference type="GO" id="GO:0004017">
    <property type="term" value="F:AMP kinase activity"/>
    <property type="evidence" value="ECO:0007669"/>
    <property type="project" value="UniProtKB-UniRule"/>
</dbReference>
<feature type="binding site" evidence="5">
    <location>
        <begin position="85"/>
        <end position="88"/>
    </location>
    <ligand>
        <name>AMP</name>
        <dbReference type="ChEBI" id="CHEBI:456215"/>
    </ligand>
</feature>
<evidence type="ECO:0000256" key="7">
    <source>
        <dbReference type="RuleBase" id="RU003331"/>
    </source>
</evidence>
<comment type="domain">
    <text evidence="5">Consists of three domains, a large central CORE domain and two small peripheral domains, NMPbind and LID, which undergo movements during catalysis. The LID domain closes over the site of phosphoryl transfer upon ATP binding. Assembling and dissambling the active center during each catalytic cycle provides an effective means to prevent ATP hydrolysis.</text>
</comment>
<comment type="caution">
    <text evidence="5">Lacks conserved residue(s) required for the propagation of feature annotation.</text>
</comment>
<keyword evidence="2 5" id="KW-0545">Nucleotide biosynthesis</keyword>
<comment type="pathway">
    <text evidence="5">Purine metabolism; AMP biosynthesis via salvage pathway; AMP from ADP: step 1/1.</text>
</comment>
<feature type="binding site" evidence="5">
    <location>
        <position position="36"/>
    </location>
    <ligand>
        <name>AMP</name>
        <dbReference type="ChEBI" id="CHEBI:456215"/>
    </ligand>
</feature>
<accession>A0A1F5GCK1</accession>
<evidence type="ECO:0000256" key="5">
    <source>
        <dbReference type="HAMAP-Rule" id="MF_00235"/>
    </source>
</evidence>
<dbReference type="InterPro" id="IPR000850">
    <property type="entry name" value="Adenylat/UMP-CMP_kin"/>
</dbReference>
<comment type="similarity">
    <text evidence="5 6">Belongs to the adenylate kinase family.</text>
</comment>
<evidence type="ECO:0000256" key="4">
    <source>
        <dbReference type="ARBA" id="ARBA00022777"/>
    </source>
</evidence>
<name>A0A1F5GCK1_9BACT</name>